<keyword evidence="1" id="KW-0328">Glycosyltransferase</keyword>
<sequence length="86" mass="9928">MAWPLYVEQWMNATFLTEEIGVAIRTLELPSKRVISREEIMIKEDEEGRKIRSKAEEVRVSSERAWALGGSSHSSLLEWAKQCHLV</sequence>
<keyword evidence="1" id="KW-0808">Transferase</keyword>
<proteinExistence type="predicted"/>
<dbReference type="GO" id="GO:0016757">
    <property type="term" value="F:glycosyltransferase activity"/>
    <property type="evidence" value="ECO:0007669"/>
    <property type="project" value="UniProtKB-KW"/>
</dbReference>
<evidence type="ECO:0000256" key="1">
    <source>
        <dbReference type="ARBA" id="ARBA00022676"/>
    </source>
</evidence>
<name>A0A816M6C9_BRANA</name>
<evidence type="ECO:0000313" key="2">
    <source>
        <dbReference type="EMBL" id="CAF1949794.1"/>
    </source>
</evidence>
<protein>
    <submittedName>
        <fullName evidence="2">(rape) hypothetical protein</fullName>
    </submittedName>
</protein>
<accession>A0A816M6C9</accession>
<gene>
    <name evidence="2" type="ORF">DARMORV10_C07P04230.1</name>
</gene>
<dbReference type="PANTHER" id="PTHR48046:SF1">
    <property type="entry name" value="GLYCOSYLTRANSFERASE-RELATED"/>
    <property type="match status" value="1"/>
</dbReference>
<dbReference type="SUPFAM" id="SSF53756">
    <property type="entry name" value="UDP-Glycosyltransferase/glycogen phosphorylase"/>
    <property type="match status" value="1"/>
</dbReference>
<dbReference type="AlphaFoldDB" id="A0A816M6C9"/>
<dbReference type="Gene3D" id="3.40.50.2000">
    <property type="entry name" value="Glycogen Phosphorylase B"/>
    <property type="match status" value="2"/>
</dbReference>
<reference evidence="2" key="1">
    <citation type="submission" date="2021-01" db="EMBL/GenBank/DDBJ databases">
        <authorList>
            <consortium name="Genoscope - CEA"/>
            <person name="William W."/>
        </authorList>
    </citation>
    <scope>NUCLEOTIDE SEQUENCE</scope>
</reference>
<dbReference type="Proteomes" id="UP001295469">
    <property type="component" value="Chromosome C07"/>
</dbReference>
<organism evidence="2">
    <name type="scientific">Brassica napus</name>
    <name type="common">Rape</name>
    <dbReference type="NCBI Taxonomy" id="3708"/>
    <lineage>
        <taxon>Eukaryota</taxon>
        <taxon>Viridiplantae</taxon>
        <taxon>Streptophyta</taxon>
        <taxon>Embryophyta</taxon>
        <taxon>Tracheophyta</taxon>
        <taxon>Spermatophyta</taxon>
        <taxon>Magnoliopsida</taxon>
        <taxon>eudicotyledons</taxon>
        <taxon>Gunneridae</taxon>
        <taxon>Pentapetalae</taxon>
        <taxon>rosids</taxon>
        <taxon>malvids</taxon>
        <taxon>Brassicales</taxon>
        <taxon>Brassicaceae</taxon>
        <taxon>Brassiceae</taxon>
        <taxon>Brassica</taxon>
    </lineage>
</organism>
<dbReference type="PANTHER" id="PTHR48046">
    <property type="entry name" value="UDP-GLYCOSYLTRANSFERASE 72E1"/>
    <property type="match status" value="1"/>
</dbReference>
<dbReference type="EMBL" id="HG994371">
    <property type="protein sequence ID" value="CAF1949794.1"/>
    <property type="molecule type" value="Genomic_DNA"/>
</dbReference>